<dbReference type="EMBL" id="JACHTE010000004">
    <property type="protein sequence ID" value="MBB1088284.1"/>
    <property type="molecule type" value="Genomic_DNA"/>
</dbReference>
<evidence type="ECO:0000256" key="4">
    <source>
        <dbReference type="ARBA" id="ARBA00023136"/>
    </source>
</evidence>
<dbReference type="GO" id="GO:0055085">
    <property type="term" value="P:transmembrane transport"/>
    <property type="evidence" value="ECO:0007669"/>
    <property type="project" value="InterPro"/>
</dbReference>
<evidence type="ECO:0000259" key="7">
    <source>
        <dbReference type="PROSITE" id="PS52015"/>
    </source>
</evidence>
<keyword evidence="9" id="KW-1185">Reference proteome</keyword>
<dbReference type="InterPro" id="IPR006260">
    <property type="entry name" value="TonB/TolA_C"/>
</dbReference>
<feature type="transmembrane region" description="Helical" evidence="6">
    <location>
        <begin position="39"/>
        <end position="58"/>
    </location>
</feature>
<name>A0A7W3U3K9_9GAMM</name>
<feature type="transmembrane region" description="Helical" evidence="6">
    <location>
        <begin position="273"/>
        <end position="293"/>
    </location>
</feature>
<dbReference type="Pfam" id="PF05569">
    <property type="entry name" value="Peptidase_M56"/>
    <property type="match status" value="1"/>
</dbReference>
<keyword evidence="4 6" id="KW-0472">Membrane</keyword>
<comment type="subcellular location">
    <subcellularLocation>
        <location evidence="1">Membrane</location>
        <topology evidence="1">Single-pass membrane protein</topology>
    </subcellularLocation>
</comment>
<evidence type="ECO:0000256" key="3">
    <source>
        <dbReference type="ARBA" id="ARBA00022989"/>
    </source>
</evidence>
<evidence type="ECO:0000256" key="5">
    <source>
        <dbReference type="SAM" id="MobiDB-lite"/>
    </source>
</evidence>
<dbReference type="PROSITE" id="PS52015">
    <property type="entry name" value="TONB_CTD"/>
    <property type="match status" value="1"/>
</dbReference>
<dbReference type="NCBIfam" id="TIGR01352">
    <property type="entry name" value="tonB_Cterm"/>
    <property type="match status" value="1"/>
</dbReference>
<proteinExistence type="predicted"/>
<evidence type="ECO:0000313" key="8">
    <source>
        <dbReference type="EMBL" id="MBB1088284.1"/>
    </source>
</evidence>
<feature type="transmembrane region" description="Helical" evidence="6">
    <location>
        <begin position="90"/>
        <end position="110"/>
    </location>
</feature>
<dbReference type="PANTHER" id="PTHR34978:SF3">
    <property type="entry name" value="SLR0241 PROTEIN"/>
    <property type="match status" value="1"/>
</dbReference>
<keyword evidence="2 6" id="KW-0812">Transmembrane</keyword>
<evidence type="ECO:0000256" key="2">
    <source>
        <dbReference type="ARBA" id="ARBA00022692"/>
    </source>
</evidence>
<accession>A0A7W3U3K9</accession>
<feature type="domain" description="TonB C-terminal" evidence="7">
    <location>
        <begin position="307"/>
        <end position="403"/>
    </location>
</feature>
<dbReference type="CDD" id="cd07341">
    <property type="entry name" value="M56_BlaR1_MecR1_like"/>
    <property type="match status" value="1"/>
</dbReference>
<feature type="transmembrane region" description="Helical" evidence="6">
    <location>
        <begin position="6"/>
        <end position="27"/>
    </location>
</feature>
<dbReference type="AlphaFoldDB" id="A0A7W3U3K9"/>
<reference evidence="8 9" key="1">
    <citation type="submission" date="2020-07" db="EMBL/GenBank/DDBJ databases">
        <authorList>
            <person name="Xu S."/>
            <person name="Li A."/>
        </authorList>
    </citation>
    <scope>NUCLEOTIDE SEQUENCE [LARGE SCALE GENOMIC DNA]</scope>
    <source>
        <strain evidence="8 9">SG-8</strain>
    </source>
</reference>
<dbReference type="GO" id="GO:0016020">
    <property type="term" value="C:membrane"/>
    <property type="evidence" value="ECO:0007669"/>
    <property type="project" value="UniProtKB-SubCell"/>
</dbReference>
<dbReference type="InterPro" id="IPR008756">
    <property type="entry name" value="Peptidase_M56"/>
</dbReference>
<sequence length="443" mass="47930">MTNVELLQLLFESFVASSLAILAVLAVRAPLRRAFGAGNAYAAWLIVPAATLAVVMPVPSGTSSIGSSLPVIATSAWMDAAPAIERSGLALPWLLAWLSGAAATGLVLAVRHLRFVRALGRLQARADGTFVAETNGGLPAVLGLLRPRIVLPADFERRYTEVQQVLLVAHERQHLRHGDLQAHAAWCLGRCLLWFNPLIHVATGRFRHDQEMACDARVLGALRRHRRAYGEAMLETQLAHQGSPFGCHWGFSHPLKERIEMLKQSRMSRSRRFMGGLVSTLLVVSTGAAAWTLQPAASTAASQADMPSRVDDESRRLSPPRYPAEALASKLSGKVSLIITVDETGAPVDIQVEQATPAGVFDAASVEAAWQWRFTPAMEGGKPVRGQVRVPVYFEADGDPGLQKDAAAPMQRQVPVAWRGYNSLRESLTASWQPPQASTAPDC</sequence>
<feature type="region of interest" description="Disordered" evidence="5">
    <location>
        <begin position="297"/>
        <end position="319"/>
    </location>
</feature>
<comment type="caution">
    <text evidence="8">The sequence shown here is derived from an EMBL/GenBank/DDBJ whole genome shotgun (WGS) entry which is preliminary data.</text>
</comment>
<dbReference type="Gene3D" id="3.30.1150.10">
    <property type="match status" value="1"/>
</dbReference>
<evidence type="ECO:0000313" key="9">
    <source>
        <dbReference type="Proteomes" id="UP000552587"/>
    </source>
</evidence>
<dbReference type="SUPFAM" id="SSF74653">
    <property type="entry name" value="TolA/TonB C-terminal domain"/>
    <property type="match status" value="1"/>
</dbReference>
<dbReference type="PANTHER" id="PTHR34978">
    <property type="entry name" value="POSSIBLE SENSOR-TRANSDUCER PROTEIN BLAR"/>
    <property type="match status" value="1"/>
</dbReference>
<dbReference type="Pfam" id="PF03544">
    <property type="entry name" value="TonB_C"/>
    <property type="match status" value="1"/>
</dbReference>
<protein>
    <submittedName>
        <fullName evidence="8">TonB family protein</fullName>
    </submittedName>
</protein>
<dbReference type="InterPro" id="IPR052173">
    <property type="entry name" value="Beta-lactam_resp_regulator"/>
</dbReference>
<keyword evidence="3 6" id="KW-1133">Transmembrane helix</keyword>
<evidence type="ECO:0000256" key="1">
    <source>
        <dbReference type="ARBA" id="ARBA00004167"/>
    </source>
</evidence>
<dbReference type="Proteomes" id="UP000552587">
    <property type="component" value="Unassembled WGS sequence"/>
</dbReference>
<dbReference type="InterPro" id="IPR037682">
    <property type="entry name" value="TonB_C"/>
</dbReference>
<dbReference type="RefSeq" id="WP_182669052.1">
    <property type="nucleotide sequence ID" value="NZ_JACHTE010000004.1"/>
</dbReference>
<organism evidence="8 9">
    <name type="scientific">Marilutibacter penaei</name>
    <dbReference type="NCBI Taxonomy" id="2759900"/>
    <lineage>
        <taxon>Bacteria</taxon>
        <taxon>Pseudomonadati</taxon>
        <taxon>Pseudomonadota</taxon>
        <taxon>Gammaproteobacteria</taxon>
        <taxon>Lysobacterales</taxon>
        <taxon>Lysobacteraceae</taxon>
        <taxon>Marilutibacter</taxon>
    </lineage>
</organism>
<gene>
    <name evidence="8" type="ORF">H4F99_07235</name>
</gene>
<evidence type="ECO:0000256" key="6">
    <source>
        <dbReference type="SAM" id="Phobius"/>
    </source>
</evidence>